<dbReference type="RefSeq" id="WP_107033469.1">
    <property type="nucleotide sequence ID" value="NZ_PUEC01000053.1"/>
</dbReference>
<evidence type="ECO:0008006" key="4">
    <source>
        <dbReference type="Google" id="ProtNLM"/>
    </source>
</evidence>
<dbReference type="AlphaFoldDB" id="A0A2V1ILG4"/>
<keyword evidence="1" id="KW-0472">Membrane</keyword>
<organism evidence="2 3">
    <name type="scientific">Duncaniella muris</name>
    <dbReference type="NCBI Taxonomy" id="2094150"/>
    <lineage>
        <taxon>Bacteria</taxon>
        <taxon>Pseudomonadati</taxon>
        <taxon>Bacteroidota</taxon>
        <taxon>Bacteroidia</taxon>
        <taxon>Bacteroidales</taxon>
        <taxon>Muribaculaceae</taxon>
        <taxon>Duncaniella</taxon>
    </lineage>
</organism>
<dbReference type="GeneID" id="82527362"/>
<keyword evidence="3" id="KW-1185">Reference proteome</keyword>
<keyword evidence="1" id="KW-1133">Transmembrane helix</keyword>
<name>A0A2V1ILG4_9BACT</name>
<feature type="transmembrane region" description="Helical" evidence="1">
    <location>
        <begin position="7"/>
        <end position="28"/>
    </location>
</feature>
<proteinExistence type="predicted"/>
<sequence>MKKWQKIIGVVVLMVLAILNIASCIFYPEYVTSIYFEPGGNTQDAIEIIRTYSRHAIKDMGYLVFANYAITLFLFLAIWRKGGKR</sequence>
<gene>
    <name evidence="2" type="ORF">C5O23_13660</name>
</gene>
<reference evidence="3" key="1">
    <citation type="submission" date="2018-02" db="EMBL/GenBank/DDBJ databases">
        <authorList>
            <person name="Clavel T."/>
            <person name="Strowig T."/>
        </authorList>
    </citation>
    <scope>NUCLEOTIDE SEQUENCE [LARGE SCALE GENOMIC DNA]</scope>
    <source>
        <strain evidence="3">DSM 103720</strain>
    </source>
</reference>
<comment type="caution">
    <text evidence="2">The sequence shown here is derived from an EMBL/GenBank/DDBJ whole genome shotgun (WGS) entry which is preliminary data.</text>
</comment>
<dbReference type="Proteomes" id="UP000244905">
    <property type="component" value="Unassembled WGS sequence"/>
</dbReference>
<accession>A0A2V1ILG4</accession>
<evidence type="ECO:0000256" key="1">
    <source>
        <dbReference type="SAM" id="Phobius"/>
    </source>
</evidence>
<evidence type="ECO:0000313" key="2">
    <source>
        <dbReference type="EMBL" id="PWB00163.1"/>
    </source>
</evidence>
<protein>
    <recommendedName>
        <fullName evidence="4">DUF4386 domain-containing protein</fullName>
    </recommendedName>
</protein>
<evidence type="ECO:0000313" key="3">
    <source>
        <dbReference type="Proteomes" id="UP000244905"/>
    </source>
</evidence>
<keyword evidence="1" id="KW-0812">Transmembrane</keyword>
<feature type="transmembrane region" description="Helical" evidence="1">
    <location>
        <begin position="60"/>
        <end position="79"/>
    </location>
</feature>
<dbReference type="EMBL" id="PUEC01000053">
    <property type="protein sequence ID" value="PWB00163.1"/>
    <property type="molecule type" value="Genomic_DNA"/>
</dbReference>